<sequence>MPHAVELKKYIIAGGSGFLGVSLAHHLAKYGASVTILSRSEPKVAGPWQHVTWDARTQGSWQNQLNEADGLINLTGRNVNCIKTPDHQDEILRSRVEATRILGVALRTVDTPPPVWVQMSTAHIYGDPPRAMCTEDSPCGYGLAPFVGKAWEEAFHASLLPSQRGVLLRTSFVLGRNRGAGGGALATLGMLARLGLGGKVGSGSQGMSWIHEADMNQLFERALTDGNMQGTYIASSPHPVSQIEFMRELRRDVRMPIGLPAFEWMVRIGARWLLRTDPELALYGRFVISKRLAEEGFEFQYARLRESLDDLLGNRKK</sequence>
<dbReference type="EMBL" id="SJPS01000001">
    <property type="protein sequence ID" value="TWU30188.1"/>
    <property type="molecule type" value="Genomic_DNA"/>
</dbReference>
<dbReference type="PANTHER" id="PTHR11092:SF0">
    <property type="entry name" value="EPIMERASE FAMILY PROTEIN SDR39U1"/>
    <property type="match status" value="1"/>
</dbReference>
<evidence type="ECO:0000313" key="4">
    <source>
        <dbReference type="Proteomes" id="UP000318437"/>
    </source>
</evidence>
<feature type="domain" description="NAD-dependent epimerase/dehydratase" evidence="1">
    <location>
        <begin position="11"/>
        <end position="225"/>
    </location>
</feature>
<organism evidence="3 4">
    <name type="scientific">Bythopirellula polymerisocia</name>
    <dbReference type="NCBI Taxonomy" id="2528003"/>
    <lineage>
        <taxon>Bacteria</taxon>
        <taxon>Pseudomonadati</taxon>
        <taxon>Planctomycetota</taxon>
        <taxon>Planctomycetia</taxon>
        <taxon>Pirellulales</taxon>
        <taxon>Lacipirellulaceae</taxon>
        <taxon>Bythopirellula</taxon>
    </lineage>
</organism>
<dbReference type="RefSeq" id="WP_146448177.1">
    <property type="nucleotide sequence ID" value="NZ_SJPS01000001.1"/>
</dbReference>
<protein>
    <submittedName>
        <fullName evidence="3">Epimerase family protein</fullName>
    </submittedName>
</protein>
<dbReference type="Pfam" id="PF01370">
    <property type="entry name" value="Epimerase"/>
    <property type="match status" value="1"/>
</dbReference>
<dbReference type="InterPro" id="IPR013549">
    <property type="entry name" value="DUF1731"/>
</dbReference>
<keyword evidence="4" id="KW-1185">Reference proteome</keyword>
<dbReference type="Proteomes" id="UP000318437">
    <property type="component" value="Unassembled WGS sequence"/>
</dbReference>
<dbReference type="Pfam" id="PF08338">
    <property type="entry name" value="DUF1731"/>
    <property type="match status" value="1"/>
</dbReference>
<accession>A0A5C6D0E7</accession>
<name>A0A5C6D0E7_9BACT</name>
<dbReference type="AlphaFoldDB" id="A0A5C6D0E7"/>
<dbReference type="PANTHER" id="PTHR11092">
    <property type="entry name" value="SUGAR NUCLEOTIDE EPIMERASE RELATED"/>
    <property type="match status" value="1"/>
</dbReference>
<evidence type="ECO:0000259" key="2">
    <source>
        <dbReference type="Pfam" id="PF08338"/>
    </source>
</evidence>
<comment type="caution">
    <text evidence="3">The sequence shown here is derived from an EMBL/GenBank/DDBJ whole genome shotgun (WGS) entry which is preliminary data.</text>
</comment>
<dbReference type="Gene3D" id="3.40.50.720">
    <property type="entry name" value="NAD(P)-binding Rossmann-like Domain"/>
    <property type="match status" value="1"/>
</dbReference>
<dbReference type="InterPro" id="IPR036291">
    <property type="entry name" value="NAD(P)-bd_dom_sf"/>
</dbReference>
<gene>
    <name evidence="3" type="ORF">Pla144_09740</name>
</gene>
<feature type="domain" description="DUF1731" evidence="2">
    <location>
        <begin position="263"/>
        <end position="311"/>
    </location>
</feature>
<dbReference type="SUPFAM" id="SSF51735">
    <property type="entry name" value="NAD(P)-binding Rossmann-fold domains"/>
    <property type="match status" value="1"/>
</dbReference>
<reference evidence="3 4" key="1">
    <citation type="submission" date="2019-02" db="EMBL/GenBank/DDBJ databases">
        <title>Deep-cultivation of Planctomycetes and their phenomic and genomic characterization uncovers novel biology.</title>
        <authorList>
            <person name="Wiegand S."/>
            <person name="Jogler M."/>
            <person name="Boedeker C."/>
            <person name="Pinto D."/>
            <person name="Vollmers J."/>
            <person name="Rivas-Marin E."/>
            <person name="Kohn T."/>
            <person name="Peeters S.H."/>
            <person name="Heuer A."/>
            <person name="Rast P."/>
            <person name="Oberbeckmann S."/>
            <person name="Bunk B."/>
            <person name="Jeske O."/>
            <person name="Meyerdierks A."/>
            <person name="Storesund J.E."/>
            <person name="Kallscheuer N."/>
            <person name="Luecker S."/>
            <person name="Lage O.M."/>
            <person name="Pohl T."/>
            <person name="Merkel B.J."/>
            <person name="Hornburger P."/>
            <person name="Mueller R.-W."/>
            <person name="Bruemmer F."/>
            <person name="Labrenz M."/>
            <person name="Spormann A.M."/>
            <person name="Op Den Camp H."/>
            <person name="Overmann J."/>
            <person name="Amann R."/>
            <person name="Jetten M.S.M."/>
            <person name="Mascher T."/>
            <person name="Medema M.H."/>
            <person name="Devos D.P."/>
            <person name="Kaster A.-K."/>
            <person name="Ovreas L."/>
            <person name="Rohde M."/>
            <person name="Galperin M.Y."/>
            <person name="Jogler C."/>
        </authorList>
    </citation>
    <scope>NUCLEOTIDE SEQUENCE [LARGE SCALE GENOMIC DNA]</scope>
    <source>
        <strain evidence="3 4">Pla144</strain>
    </source>
</reference>
<dbReference type="OrthoDB" id="9801773at2"/>
<evidence type="ECO:0000259" key="1">
    <source>
        <dbReference type="Pfam" id="PF01370"/>
    </source>
</evidence>
<evidence type="ECO:0000313" key="3">
    <source>
        <dbReference type="EMBL" id="TWU30188.1"/>
    </source>
</evidence>
<dbReference type="InterPro" id="IPR001509">
    <property type="entry name" value="Epimerase_deHydtase"/>
</dbReference>
<proteinExistence type="predicted"/>